<organism evidence="2 3">
    <name type="scientific">Sessilibacter corallicola</name>
    <dbReference type="NCBI Taxonomy" id="2904075"/>
    <lineage>
        <taxon>Bacteria</taxon>
        <taxon>Pseudomonadati</taxon>
        <taxon>Pseudomonadota</taxon>
        <taxon>Gammaproteobacteria</taxon>
        <taxon>Cellvibrionales</taxon>
        <taxon>Cellvibrionaceae</taxon>
        <taxon>Sessilibacter</taxon>
    </lineage>
</organism>
<keyword evidence="3" id="KW-1185">Reference proteome</keyword>
<comment type="caution">
    <text evidence="2">The sequence shown here is derived from an EMBL/GenBank/DDBJ whole genome shotgun (WGS) entry which is preliminary data.</text>
</comment>
<accession>A0ABQ0ABD0</accession>
<evidence type="ECO:0000259" key="1">
    <source>
        <dbReference type="Pfam" id="PF18648"/>
    </source>
</evidence>
<dbReference type="EMBL" id="BAABWN010000009">
    <property type="protein sequence ID" value="GAA6168963.1"/>
    <property type="molecule type" value="Genomic_DNA"/>
</dbReference>
<gene>
    <name evidence="2" type="ORF">NBRC116591_27740</name>
</gene>
<evidence type="ECO:0000313" key="2">
    <source>
        <dbReference type="EMBL" id="GAA6168963.1"/>
    </source>
</evidence>
<proteinExistence type="predicted"/>
<reference evidence="2 3" key="1">
    <citation type="submission" date="2024-04" db="EMBL/GenBank/DDBJ databases">
        <title>Draft genome sequence of Sessilibacter corallicola NBRC 116591.</title>
        <authorList>
            <person name="Miyakawa T."/>
            <person name="Kusuya Y."/>
            <person name="Miura T."/>
        </authorList>
    </citation>
    <scope>NUCLEOTIDE SEQUENCE [LARGE SCALE GENOMIC DNA]</scope>
    <source>
        <strain evidence="2 3">KU-00831-HH</strain>
    </source>
</reference>
<sequence length="125" mass="13936">MFPVEFYIMPEELFRLGNSTTSKLSNVRSRDVDTLVINGITVVKANGKGISVFDKIGINESPMSGWVWRFPPNTQPPAGLKLVQDKPHHFCIAPTQNMPVGKYIGLLEELALKGHRVYKKQGKAV</sequence>
<feature type="domain" description="Tse2 ADP-ribosyltransferase toxin" evidence="1">
    <location>
        <begin position="13"/>
        <end position="112"/>
    </location>
</feature>
<name>A0ABQ0ABD0_9GAMM</name>
<dbReference type="Pfam" id="PF18648">
    <property type="entry name" value="ADPRTs_Tse2"/>
    <property type="match status" value="1"/>
</dbReference>
<dbReference type="InterPro" id="IPR041018">
    <property type="entry name" value="ADPRTs_Tse2"/>
</dbReference>
<dbReference type="RefSeq" id="WP_353303636.1">
    <property type="nucleotide sequence ID" value="NZ_BAABWN010000009.1"/>
</dbReference>
<dbReference type="Proteomes" id="UP001465153">
    <property type="component" value="Unassembled WGS sequence"/>
</dbReference>
<protein>
    <recommendedName>
        <fullName evidence="1">Tse2 ADP-ribosyltransferase toxin domain-containing protein</fullName>
    </recommendedName>
</protein>
<evidence type="ECO:0000313" key="3">
    <source>
        <dbReference type="Proteomes" id="UP001465153"/>
    </source>
</evidence>